<proteinExistence type="predicted"/>
<dbReference type="AlphaFoldDB" id="A0A7J9PFL6"/>
<reference evidence="1 2" key="1">
    <citation type="submission" date="2020-07" db="EMBL/GenBank/DDBJ databases">
        <title>Genomic Encyclopedia of Type Strains, Phase IV (KMG-V): Genome sequencing to study the core and pangenomes of soil and plant-associated prokaryotes.</title>
        <authorList>
            <person name="Whitman W."/>
        </authorList>
    </citation>
    <scope>NUCLEOTIDE SEQUENCE [LARGE SCALE GENOMIC DNA]</scope>
    <source>
        <strain evidence="1 2">C8</strain>
    </source>
</reference>
<name>A0A7J9PFL6_METMI</name>
<dbReference type="Proteomes" id="UP000533207">
    <property type="component" value="Unassembled WGS sequence"/>
</dbReference>
<evidence type="ECO:0000313" key="1">
    <source>
        <dbReference type="EMBL" id="MBA2862045.1"/>
    </source>
</evidence>
<organism evidence="1 2">
    <name type="scientific">Methanococcus maripaludis</name>
    <name type="common">Methanococcus deltae</name>
    <dbReference type="NCBI Taxonomy" id="39152"/>
    <lineage>
        <taxon>Archaea</taxon>
        <taxon>Methanobacteriati</taxon>
        <taxon>Methanobacteriota</taxon>
        <taxon>Methanomada group</taxon>
        <taxon>Methanococci</taxon>
        <taxon>Methanococcales</taxon>
        <taxon>Methanococcaceae</taxon>
        <taxon>Methanococcus</taxon>
    </lineage>
</organism>
<sequence length="101" mass="12041">MIAIPNNMQYMIMPHSELKTVKKELIDEAKKRAEEFLKSMDLKNFDEELENNDLTFSLGLKTQKLNVMCLKIRKTAKGKYRFYIVSENFVDIDYTVRNWKN</sequence>
<dbReference type="RefSeq" id="WP_011976678.1">
    <property type="nucleotide sequence ID" value="NZ_JACDUL010000002.1"/>
</dbReference>
<comment type="caution">
    <text evidence="1">The sequence shown here is derived from an EMBL/GenBank/DDBJ whole genome shotgun (WGS) entry which is preliminary data.</text>
</comment>
<evidence type="ECO:0000313" key="2">
    <source>
        <dbReference type="Proteomes" id="UP000533207"/>
    </source>
</evidence>
<accession>A0A7J9PFL6</accession>
<protein>
    <submittedName>
        <fullName evidence="1">Uncharacterized protein</fullName>
    </submittedName>
</protein>
<gene>
    <name evidence="1" type="ORF">HNP90_000924</name>
</gene>
<dbReference type="EMBL" id="JACDUL010000002">
    <property type="protein sequence ID" value="MBA2862045.1"/>
    <property type="molecule type" value="Genomic_DNA"/>
</dbReference>